<name>A0ABR1CSF4_NECAM</name>
<proteinExistence type="predicted"/>
<protein>
    <submittedName>
        <fullName evidence="1">Uncharacterized protein</fullName>
    </submittedName>
</protein>
<evidence type="ECO:0000313" key="1">
    <source>
        <dbReference type="EMBL" id="KAK6741224.1"/>
    </source>
</evidence>
<keyword evidence="2" id="KW-1185">Reference proteome</keyword>
<organism evidence="1 2">
    <name type="scientific">Necator americanus</name>
    <name type="common">Human hookworm</name>
    <dbReference type="NCBI Taxonomy" id="51031"/>
    <lineage>
        <taxon>Eukaryota</taxon>
        <taxon>Metazoa</taxon>
        <taxon>Ecdysozoa</taxon>
        <taxon>Nematoda</taxon>
        <taxon>Chromadorea</taxon>
        <taxon>Rhabditida</taxon>
        <taxon>Rhabditina</taxon>
        <taxon>Rhabditomorpha</taxon>
        <taxon>Strongyloidea</taxon>
        <taxon>Ancylostomatidae</taxon>
        <taxon>Bunostominae</taxon>
        <taxon>Necator</taxon>
    </lineage>
</organism>
<reference evidence="1 2" key="1">
    <citation type="submission" date="2023-08" db="EMBL/GenBank/DDBJ databases">
        <title>A Necator americanus chromosomal reference genome.</title>
        <authorList>
            <person name="Ilik V."/>
            <person name="Petrzelkova K.J."/>
            <person name="Pardy F."/>
            <person name="Fuh T."/>
            <person name="Niatou-Singa F.S."/>
            <person name="Gouil Q."/>
            <person name="Baker L."/>
            <person name="Ritchie M.E."/>
            <person name="Jex A.R."/>
            <person name="Gazzola D."/>
            <person name="Li H."/>
            <person name="Toshio Fujiwara R."/>
            <person name="Zhan B."/>
            <person name="Aroian R.V."/>
            <person name="Pafco B."/>
            <person name="Schwarz E.M."/>
        </authorList>
    </citation>
    <scope>NUCLEOTIDE SEQUENCE [LARGE SCALE GENOMIC DNA]</scope>
    <source>
        <strain evidence="1 2">Aroian</strain>
        <tissue evidence="1">Whole animal</tissue>
    </source>
</reference>
<dbReference type="EMBL" id="JAVFWL010000003">
    <property type="protein sequence ID" value="KAK6741224.1"/>
    <property type="molecule type" value="Genomic_DNA"/>
</dbReference>
<comment type="caution">
    <text evidence="1">The sequence shown here is derived from an EMBL/GenBank/DDBJ whole genome shotgun (WGS) entry which is preliminary data.</text>
</comment>
<evidence type="ECO:0000313" key="2">
    <source>
        <dbReference type="Proteomes" id="UP001303046"/>
    </source>
</evidence>
<dbReference type="Proteomes" id="UP001303046">
    <property type="component" value="Unassembled WGS sequence"/>
</dbReference>
<accession>A0ABR1CSF4</accession>
<sequence>MTQEERTRGLLESESTFTGGLELLERDCDYNRLQRSARRNFTGHPLSSTCFLLRVQDPAPIRTSMS</sequence>
<gene>
    <name evidence="1" type="primary">Necator_chrIII.g9984</name>
    <name evidence="1" type="ORF">RB195_009219</name>
</gene>